<dbReference type="Proteomes" id="UP000823775">
    <property type="component" value="Unassembled WGS sequence"/>
</dbReference>
<organism evidence="2 3">
    <name type="scientific">Datura stramonium</name>
    <name type="common">Jimsonweed</name>
    <name type="synonym">Common thornapple</name>
    <dbReference type="NCBI Taxonomy" id="4076"/>
    <lineage>
        <taxon>Eukaryota</taxon>
        <taxon>Viridiplantae</taxon>
        <taxon>Streptophyta</taxon>
        <taxon>Embryophyta</taxon>
        <taxon>Tracheophyta</taxon>
        <taxon>Spermatophyta</taxon>
        <taxon>Magnoliopsida</taxon>
        <taxon>eudicotyledons</taxon>
        <taxon>Gunneridae</taxon>
        <taxon>Pentapetalae</taxon>
        <taxon>asterids</taxon>
        <taxon>lamiids</taxon>
        <taxon>Solanales</taxon>
        <taxon>Solanaceae</taxon>
        <taxon>Solanoideae</taxon>
        <taxon>Datureae</taxon>
        <taxon>Datura</taxon>
    </lineage>
</organism>
<reference evidence="2 3" key="1">
    <citation type="journal article" date="2021" name="BMC Genomics">
        <title>Datura genome reveals duplications of psychoactive alkaloid biosynthetic genes and high mutation rate following tissue culture.</title>
        <authorList>
            <person name="Rajewski A."/>
            <person name="Carter-House D."/>
            <person name="Stajich J."/>
            <person name="Litt A."/>
        </authorList>
    </citation>
    <scope>NUCLEOTIDE SEQUENCE [LARGE SCALE GENOMIC DNA]</scope>
    <source>
        <strain evidence="2">AR-01</strain>
    </source>
</reference>
<feature type="region of interest" description="Disordered" evidence="1">
    <location>
        <begin position="1"/>
        <end position="64"/>
    </location>
</feature>
<accession>A0ABS8RFR3</accession>
<sequence length="121" mass="13240">MSSEERNEDLNLVDAPTVGAKENLPSAQPVVPQYANSQRNDGGVVLPTSSSSRNPPIRWGRAPPVDMHQMARGNRVGGSNQAIVEYTRPLINQLNVPISSNANELVDLIEEQNDLDLNLRL</sequence>
<protein>
    <submittedName>
        <fullName evidence="2">Uncharacterized protein</fullName>
    </submittedName>
</protein>
<name>A0ABS8RFR3_DATST</name>
<gene>
    <name evidence="2" type="ORF">HAX54_000046</name>
</gene>
<evidence type="ECO:0000313" key="2">
    <source>
        <dbReference type="EMBL" id="MCD7445808.1"/>
    </source>
</evidence>
<evidence type="ECO:0000313" key="3">
    <source>
        <dbReference type="Proteomes" id="UP000823775"/>
    </source>
</evidence>
<proteinExistence type="predicted"/>
<dbReference type="EMBL" id="JACEIK010000001">
    <property type="protein sequence ID" value="MCD7445808.1"/>
    <property type="molecule type" value="Genomic_DNA"/>
</dbReference>
<keyword evidence="3" id="KW-1185">Reference proteome</keyword>
<comment type="caution">
    <text evidence="2">The sequence shown here is derived from an EMBL/GenBank/DDBJ whole genome shotgun (WGS) entry which is preliminary data.</text>
</comment>
<evidence type="ECO:0000256" key="1">
    <source>
        <dbReference type="SAM" id="MobiDB-lite"/>
    </source>
</evidence>